<reference evidence="2 3" key="1">
    <citation type="submission" date="2014-12" db="EMBL/GenBank/DDBJ databases">
        <authorList>
            <person name="Neuveglise Cecile"/>
        </authorList>
    </citation>
    <scope>NUCLEOTIDE SEQUENCE [LARGE SCALE GENOMIC DNA]</scope>
    <source>
        <strain evidence="2 3">CBS 12615</strain>
    </source>
</reference>
<accession>A0A0C7MJW9</accession>
<organism evidence="2 3">
    <name type="scientific">Lachancea lanzarotensis</name>
    <dbReference type="NCBI Taxonomy" id="1245769"/>
    <lineage>
        <taxon>Eukaryota</taxon>
        <taxon>Fungi</taxon>
        <taxon>Dikarya</taxon>
        <taxon>Ascomycota</taxon>
        <taxon>Saccharomycotina</taxon>
        <taxon>Saccharomycetes</taxon>
        <taxon>Saccharomycetales</taxon>
        <taxon>Saccharomycetaceae</taxon>
        <taxon>Lachancea</taxon>
    </lineage>
</organism>
<feature type="region of interest" description="Disordered" evidence="1">
    <location>
        <begin position="88"/>
        <end position="116"/>
    </location>
</feature>
<proteinExistence type="predicted"/>
<dbReference type="EMBL" id="LN736360">
    <property type="protein sequence ID" value="CEP60018.1"/>
    <property type="molecule type" value="Genomic_DNA"/>
</dbReference>
<dbReference type="GO" id="GO:0097745">
    <property type="term" value="P:mitochondrial tRNA 5'-end processing"/>
    <property type="evidence" value="ECO:0007669"/>
    <property type="project" value="EnsemblFungi"/>
</dbReference>
<evidence type="ECO:0000313" key="2">
    <source>
        <dbReference type="EMBL" id="CEP60018.1"/>
    </source>
</evidence>
<dbReference type="GO" id="GO:0006397">
    <property type="term" value="P:mRNA processing"/>
    <property type="evidence" value="ECO:0007669"/>
    <property type="project" value="EnsemblFungi"/>
</dbReference>
<dbReference type="GO" id="GO:0045944">
    <property type="term" value="P:positive regulation of transcription by RNA polymerase II"/>
    <property type="evidence" value="ECO:0007669"/>
    <property type="project" value="EnsemblFungi"/>
</dbReference>
<evidence type="ECO:0000313" key="3">
    <source>
        <dbReference type="Proteomes" id="UP000054304"/>
    </source>
</evidence>
<evidence type="ECO:0000256" key="1">
    <source>
        <dbReference type="SAM" id="MobiDB-lite"/>
    </source>
</evidence>
<sequence>MVFKSFKCKFYSKSYHSSAQKQSTAFFESSYQYLRRNQGLVSQDSCIPSSDNVVVTPNPVVVANVNYNNVELALDSEACEGTCLKSHRCSDEGISEPRPGHSSGSRRRSLGSTAVSATVPIAQSLDRFRSRQHSENYARYTRNTQLEINERLSKSYFSTSSVERPGRTISDTLASIPKDAAEPTPVPSDSKIPDTPQEPAESFQVEASHNTDKHKGTPIPTWEPDNEESLNPETFLETQTNYIKTSYEKRDYNSINASFQSLIRNNIIPPLELYALVIKSVCNRDLDNDNVDNRMFQLLNCYQSLIDNKMKPTEEIYNEVIGSLLKGSIAAYEMGNVNGPDFYKIAVDLLQASTTHISHQFSKEVLDCSLLAMNLFPGYVKLDYVKDILQNSQSYYKDSFYYVALLGYAKRINDNAAVKTLYEDFRSMCASASHLQRHQYEVYSAVLTALVETGDMPLAIKLLDNVLTDAKERVGLASNVTLILSHFLISVSKLDCRKAYTLWYEFKKLRWVPEFSHSFYLTLLSNSMGDWELAKKIYDYSFPMVRDKSVKTHSFTDHLLSLSGAETTLSSFLDYALQLKDTEVVMKILEESVVKEYTFDSEVYPFIFQFFKDIRCPEDYLIRFINCHGELLNKSKDKFNFLNGLIDAYQSQVILSKVADSRFFLDCCERFNVSDSQTNYSGLIACFQSMWGAPQTIEKYSYNIKLHGIMICKLYDPEGYYAVMENEFMLQFKDRLTTRFEKLMLNYQRLSLDPNDIMGTSIQAAKMISMPDEVVNYFAHPGDWDKSYPLCLGSMIRNSLATGRKAYERLRTEGFSFDYDTYKQLVIRNVNDADTITTCLDLCPDEKEMGYIANSLVVKTMGRELENKVLAHPLFKSKILPYLKDDSYLRLARNVSDIQTFINTVNFPEDFQGIAEQAEHRSTIGYVYEELFRNKRYHDITRLNETCPVLNIGLLLKSCIRSGDFSQYGRLWNKLQSRLGSEKFDIQAEFLLNDKKVDEAIKTLRSKGAKSDHKSNDLLSFALFLKSFTTPVVHLDRVENTLQLANVLSTQKSFSGMVALYQELMCDQNRIMDMTTQQAVNLEISEQMLNNLHDSIQFINLEEDCYRKIAMQKLTNFFRFRTFLKLPEISEDDISKLIRFYSRVHRPSIDALFNNIVETIYLNPNTRCLYLANDMKFHFKPEQLSRLIKDIETFYIKESNQEDAERTHSFQAVLRKLYCLNE</sequence>
<dbReference type="AlphaFoldDB" id="A0A0C7MJW9"/>
<feature type="region of interest" description="Disordered" evidence="1">
    <location>
        <begin position="157"/>
        <end position="230"/>
    </location>
</feature>
<keyword evidence="3" id="KW-1185">Reference proteome</keyword>
<dbReference type="InterPro" id="IPR013888">
    <property type="entry name" value="RNase_P_Rpm2_mt"/>
</dbReference>
<gene>
    <name evidence="2" type="ORF">LALA0_S01e01134g</name>
</gene>
<dbReference type="GO" id="GO:0007005">
    <property type="term" value="P:mitochondrion organization"/>
    <property type="evidence" value="ECO:0007669"/>
    <property type="project" value="EnsemblFungi"/>
</dbReference>
<dbReference type="RefSeq" id="XP_022626263.1">
    <property type="nucleotide sequence ID" value="XM_022774136.1"/>
</dbReference>
<dbReference type="GO" id="GO:0001682">
    <property type="term" value="P:tRNA 5'-leader removal"/>
    <property type="evidence" value="ECO:0007669"/>
    <property type="project" value="EnsemblFungi"/>
</dbReference>
<name>A0A0C7MJW9_9SACH</name>
<protein>
    <submittedName>
        <fullName evidence="2">LALA0S01e01134g1_1</fullName>
    </submittedName>
</protein>
<dbReference type="GeneID" id="34683388"/>
<dbReference type="Pfam" id="PF08579">
    <property type="entry name" value="RPM2"/>
    <property type="match status" value="1"/>
</dbReference>
<dbReference type="Proteomes" id="UP000054304">
    <property type="component" value="Unassembled WGS sequence"/>
</dbReference>
<dbReference type="OrthoDB" id="185373at2759"/>
<dbReference type="GO" id="GO:0002181">
    <property type="term" value="P:cytoplasmic translation"/>
    <property type="evidence" value="ECO:0007669"/>
    <property type="project" value="EnsemblFungi"/>
</dbReference>
<dbReference type="GO" id="GO:0005759">
    <property type="term" value="C:mitochondrial matrix"/>
    <property type="evidence" value="ECO:0007669"/>
    <property type="project" value="EnsemblFungi"/>
</dbReference>
<dbReference type="GO" id="GO:0030678">
    <property type="term" value="C:mitochondrial ribonuclease P complex"/>
    <property type="evidence" value="ECO:0007669"/>
    <property type="project" value="EnsemblFungi"/>
</dbReference>
<dbReference type="STRING" id="1245769.A0A0C7MJW9"/>
<dbReference type="HOGENOM" id="CLU_270952_0_0_1"/>
<dbReference type="GO" id="GO:0004526">
    <property type="term" value="F:ribonuclease P activity"/>
    <property type="evidence" value="ECO:0007669"/>
    <property type="project" value="EnsemblFungi"/>
</dbReference>
<dbReference type="GO" id="GO:0005634">
    <property type="term" value="C:nucleus"/>
    <property type="evidence" value="ECO:0007669"/>
    <property type="project" value="EnsemblFungi"/>
</dbReference>